<comment type="caution">
    <text evidence="2">The sequence shown here is derived from an EMBL/GenBank/DDBJ whole genome shotgun (WGS) entry which is preliminary data.</text>
</comment>
<feature type="domain" description="YbaK/aminoacyl-tRNA synthetase-associated" evidence="1">
    <location>
        <begin position="49"/>
        <end position="173"/>
    </location>
</feature>
<dbReference type="SUPFAM" id="SSF55826">
    <property type="entry name" value="YbaK/ProRS associated domain"/>
    <property type="match status" value="1"/>
</dbReference>
<dbReference type="GO" id="GO:0002161">
    <property type="term" value="F:aminoacyl-tRNA deacylase activity"/>
    <property type="evidence" value="ECO:0007669"/>
    <property type="project" value="InterPro"/>
</dbReference>
<gene>
    <name evidence="2" type="ORF">ISU07_20480</name>
</gene>
<dbReference type="Proteomes" id="UP000640489">
    <property type="component" value="Unassembled WGS sequence"/>
</dbReference>
<dbReference type="AlphaFoldDB" id="A0A930VFB5"/>
<evidence type="ECO:0000313" key="2">
    <source>
        <dbReference type="EMBL" id="MBF4765513.1"/>
    </source>
</evidence>
<dbReference type="EMBL" id="JADKPN010000016">
    <property type="protein sequence ID" value="MBF4765513.1"/>
    <property type="molecule type" value="Genomic_DNA"/>
</dbReference>
<proteinExistence type="predicted"/>
<evidence type="ECO:0000259" key="1">
    <source>
        <dbReference type="Pfam" id="PF04073"/>
    </source>
</evidence>
<dbReference type="Gene3D" id="3.90.960.10">
    <property type="entry name" value="YbaK/aminoacyl-tRNA synthetase-associated domain"/>
    <property type="match status" value="1"/>
</dbReference>
<dbReference type="CDD" id="cd04939">
    <property type="entry name" value="PA2301"/>
    <property type="match status" value="1"/>
</dbReference>
<name>A0A930VFB5_9ACTN</name>
<keyword evidence="3" id="KW-1185">Reference proteome</keyword>
<organism evidence="2 3">
    <name type="scientific">Nocardioides islandensis</name>
    <dbReference type="NCBI Taxonomy" id="433663"/>
    <lineage>
        <taxon>Bacteria</taxon>
        <taxon>Bacillati</taxon>
        <taxon>Actinomycetota</taxon>
        <taxon>Actinomycetes</taxon>
        <taxon>Propionibacteriales</taxon>
        <taxon>Nocardioidaceae</taxon>
        <taxon>Nocardioides</taxon>
    </lineage>
</organism>
<reference evidence="2" key="1">
    <citation type="submission" date="2020-11" db="EMBL/GenBank/DDBJ databases">
        <title>Nocardioides sp. nov., isolated from Soil of Cynanchum wilfordii Hemsley rhizosphere.</title>
        <authorList>
            <person name="Lee J.-S."/>
            <person name="Suh M.K."/>
            <person name="Kim J.-S."/>
        </authorList>
    </citation>
    <scope>NUCLEOTIDE SEQUENCE</scope>
    <source>
        <strain evidence="2">KCTC 19275</strain>
    </source>
</reference>
<protein>
    <submittedName>
        <fullName evidence="2">YbaK/EbsC family protein</fullName>
    </submittedName>
</protein>
<dbReference type="InterPro" id="IPR036754">
    <property type="entry name" value="YbaK/aa-tRNA-synt-asso_dom_sf"/>
</dbReference>
<accession>A0A930VFB5</accession>
<dbReference type="Pfam" id="PF04073">
    <property type="entry name" value="tRNA_edit"/>
    <property type="match status" value="1"/>
</dbReference>
<dbReference type="InterPro" id="IPR007214">
    <property type="entry name" value="YbaK/aa-tRNA-synth-assoc-dom"/>
</dbReference>
<sequence length="187" mass="19362">MAPSVNLPGFDGLTSLPALQHLHLVPPPVADALRGWSRADEVAVVEIDPDLADTAALTEAYGLPLEASANCVLISGSRGGEERIAACVVTADTRADVNNAARKRLDVRKASFLPMDRAVEESGMEYGGITPVGLPAAWRVFVDAAVLAQPAAMIGSGYRRSKIILPGDALADLPGAEVVEGLGTPLG</sequence>
<evidence type="ECO:0000313" key="3">
    <source>
        <dbReference type="Proteomes" id="UP000640489"/>
    </source>
</evidence>